<name>A0A077WBF5_9FUNG</name>
<evidence type="ECO:0000256" key="1">
    <source>
        <dbReference type="ARBA" id="ARBA00009063"/>
    </source>
</evidence>
<keyword evidence="2" id="KW-0813">Transport</keyword>
<protein>
    <recommendedName>
        <fullName evidence="12">t-SNARE coiled-coil homology domain-containing protein</fullName>
    </recommendedName>
</protein>
<evidence type="ECO:0000256" key="8">
    <source>
        <dbReference type="ARBA" id="ARBA00037801"/>
    </source>
</evidence>
<dbReference type="GO" id="GO:0005802">
    <property type="term" value="C:trans-Golgi network"/>
    <property type="evidence" value="ECO:0007669"/>
    <property type="project" value="UniProtKB-ARBA"/>
</dbReference>
<evidence type="ECO:0000256" key="10">
    <source>
        <dbReference type="SAM" id="MobiDB-lite"/>
    </source>
</evidence>
<evidence type="ECO:0000259" key="12">
    <source>
        <dbReference type="PROSITE" id="PS50192"/>
    </source>
</evidence>
<dbReference type="EMBL" id="LK023315">
    <property type="protein sequence ID" value="CDS05041.1"/>
    <property type="molecule type" value="Genomic_DNA"/>
</dbReference>
<feature type="coiled-coil region" evidence="9">
    <location>
        <begin position="39"/>
        <end position="73"/>
    </location>
</feature>
<dbReference type="InterPro" id="IPR015260">
    <property type="entry name" value="Syntaxin-6/10/61_N"/>
</dbReference>
<dbReference type="GO" id="GO:0006906">
    <property type="term" value="P:vesicle fusion"/>
    <property type="evidence" value="ECO:0007669"/>
    <property type="project" value="TreeGrafter"/>
</dbReference>
<feature type="domain" description="T-SNARE coiled-coil homology" evidence="12">
    <location>
        <begin position="144"/>
        <end position="206"/>
    </location>
</feature>
<dbReference type="PROSITE" id="PS50192">
    <property type="entry name" value="T_SNARE"/>
    <property type="match status" value="1"/>
</dbReference>
<evidence type="ECO:0000256" key="6">
    <source>
        <dbReference type="ARBA" id="ARBA00023034"/>
    </source>
</evidence>
<keyword evidence="5 11" id="KW-1133">Transmembrane helix</keyword>
<dbReference type="InterPro" id="IPR010989">
    <property type="entry name" value="SNARE"/>
</dbReference>
<dbReference type="PANTHER" id="PTHR19957">
    <property type="entry name" value="SYNTAXIN"/>
    <property type="match status" value="1"/>
</dbReference>
<organism evidence="13">
    <name type="scientific">Lichtheimia ramosa</name>
    <dbReference type="NCBI Taxonomy" id="688394"/>
    <lineage>
        <taxon>Eukaryota</taxon>
        <taxon>Fungi</taxon>
        <taxon>Fungi incertae sedis</taxon>
        <taxon>Mucoromycota</taxon>
        <taxon>Mucoromycotina</taxon>
        <taxon>Mucoromycetes</taxon>
        <taxon>Mucorales</taxon>
        <taxon>Lichtheimiaceae</taxon>
        <taxon>Lichtheimia</taxon>
    </lineage>
</organism>
<evidence type="ECO:0000256" key="9">
    <source>
        <dbReference type="SAM" id="Coils"/>
    </source>
</evidence>
<evidence type="ECO:0000313" key="13">
    <source>
        <dbReference type="EMBL" id="CDS05041.1"/>
    </source>
</evidence>
<dbReference type="CDD" id="cd21443">
    <property type="entry name" value="SNARE_NTD_STX6_STX10"/>
    <property type="match status" value="1"/>
</dbReference>
<dbReference type="AlphaFoldDB" id="A0A077WBF5"/>
<dbReference type="Gene3D" id="1.20.58.90">
    <property type="match status" value="1"/>
</dbReference>
<evidence type="ECO:0000256" key="11">
    <source>
        <dbReference type="SAM" id="Phobius"/>
    </source>
</evidence>
<evidence type="ECO:0000256" key="4">
    <source>
        <dbReference type="ARBA" id="ARBA00022927"/>
    </source>
</evidence>
<dbReference type="PROSITE" id="PS00914">
    <property type="entry name" value="SYNTAXIN"/>
    <property type="match status" value="1"/>
</dbReference>
<gene>
    <name evidence="13" type="ORF">LRAMOSA07570</name>
</gene>
<reference evidence="13" key="1">
    <citation type="journal article" date="2014" name="Genome Announc.">
        <title>De novo whole-genome sequence and genome annotation of Lichtheimia ramosa.</title>
        <authorList>
            <person name="Linde J."/>
            <person name="Schwartze V."/>
            <person name="Binder U."/>
            <person name="Lass-Florl C."/>
            <person name="Voigt K."/>
            <person name="Horn F."/>
        </authorList>
    </citation>
    <scope>NUCLEOTIDE SEQUENCE</scope>
    <source>
        <strain evidence="13">JMRC FSU:6197</strain>
    </source>
</reference>
<dbReference type="InterPro" id="IPR045242">
    <property type="entry name" value="Syntaxin"/>
</dbReference>
<comment type="similarity">
    <text evidence="1">Belongs to the syntaxin family.</text>
</comment>
<dbReference type="FunFam" id="1.20.58.90:FF:000004">
    <property type="entry name" value="Syntaxin 10"/>
    <property type="match status" value="1"/>
</dbReference>
<dbReference type="GO" id="GO:0005484">
    <property type="term" value="F:SNAP receptor activity"/>
    <property type="evidence" value="ECO:0007669"/>
    <property type="project" value="InterPro"/>
</dbReference>
<dbReference type="CDD" id="cd15851">
    <property type="entry name" value="SNARE_Syntaxin6"/>
    <property type="match status" value="1"/>
</dbReference>
<dbReference type="SMART" id="SM00397">
    <property type="entry name" value="t_SNARE"/>
    <property type="match status" value="1"/>
</dbReference>
<dbReference type="GO" id="GO:0000149">
    <property type="term" value="F:SNARE binding"/>
    <property type="evidence" value="ECO:0007669"/>
    <property type="project" value="TreeGrafter"/>
</dbReference>
<keyword evidence="4" id="KW-0653">Protein transport</keyword>
<dbReference type="SUPFAM" id="SSF58038">
    <property type="entry name" value="SNARE fusion complex"/>
    <property type="match status" value="1"/>
</dbReference>
<evidence type="ECO:0000256" key="7">
    <source>
        <dbReference type="ARBA" id="ARBA00023136"/>
    </source>
</evidence>
<dbReference type="OrthoDB" id="546861at2759"/>
<accession>A0A077WBF5</accession>
<dbReference type="Pfam" id="PF09177">
    <property type="entry name" value="STX6_10_61_N"/>
    <property type="match status" value="1"/>
</dbReference>
<dbReference type="Gene3D" id="1.20.5.110">
    <property type="match status" value="1"/>
</dbReference>
<dbReference type="SUPFAM" id="SSF47661">
    <property type="entry name" value="t-snare proteins"/>
    <property type="match status" value="1"/>
</dbReference>
<dbReference type="GO" id="GO:0031090">
    <property type="term" value="C:organelle membrane"/>
    <property type="evidence" value="ECO:0007669"/>
    <property type="project" value="UniProtKB-ARBA"/>
</dbReference>
<sequence length="236" mass="26773">MEDDPFLLVKHQVEDALENATSLFDSWKRIQQTVSSPKNQELLWTADELNSSLEAIEQDLDDLDEAFSVSQANPSKFNLTAADLNSRRSFLTQARNKIQSIRNTMANPPAKQWKHFDSGSSSGEASHSRHHNDHMLEDENQQQMVMMQEQDTHLDSMSGTLVNLKEIAGTMNTELEDQAMILDDLGDHVDRSQGRLKRAMNRVTYILKKEEESKSGYCICCLIIVLIILLVLVIVI</sequence>
<evidence type="ECO:0000256" key="5">
    <source>
        <dbReference type="ARBA" id="ARBA00022989"/>
    </source>
</evidence>
<feature type="transmembrane region" description="Helical" evidence="11">
    <location>
        <begin position="216"/>
        <end position="235"/>
    </location>
</feature>
<feature type="region of interest" description="Disordered" evidence="10">
    <location>
        <begin position="103"/>
        <end position="132"/>
    </location>
</feature>
<dbReference type="GO" id="GO:0048278">
    <property type="term" value="P:vesicle docking"/>
    <property type="evidence" value="ECO:0007669"/>
    <property type="project" value="TreeGrafter"/>
</dbReference>
<dbReference type="GO" id="GO:0006886">
    <property type="term" value="P:intracellular protein transport"/>
    <property type="evidence" value="ECO:0007669"/>
    <property type="project" value="InterPro"/>
</dbReference>
<dbReference type="GO" id="GO:0048193">
    <property type="term" value="P:Golgi vesicle transport"/>
    <property type="evidence" value="ECO:0007669"/>
    <property type="project" value="InterPro"/>
</dbReference>
<comment type="subcellular location">
    <subcellularLocation>
        <location evidence="8">Golgi apparatus</location>
        <location evidence="8">trans-Golgi network membrane</location>
        <topology evidence="8">Single-pass type IV membrane protein</topology>
    </subcellularLocation>
</comment>
<keyword evidence="9" id="KW-0175">Coiled coil</keyword>
<keyword evidence="7 11" id="KW-0472">Membrane</keyword>
<keyword evidence="6" id="KW-0333">Golgi apparatus</keyword>
<dbReference type="PANTHER" id="PTHR19957:SF224">
    <property type="entry name" value="HL02043P"/>
    <property type="match status" value="1"/>
</dbReference>
<evidence type="ECO:0000256" key="2">
    <source>
        <dbReference type="ARBA" id="ARBA00022448"/>
    </source>
</evidence>
<dbReference type="GO" id="GO:0031201">
    <property type="term" value="C:SNARE complex"/>
    <property type="evidence" value="ECO:0007669"/>
    <property type="project" value="TreeGrafter"/>
</dbReference>
<dbReference type="InterPro" id="IPR006012">
    <property type="entry name" value="Syntaxin/epimorphin_CS"/>
</dbReference>
<dbReference type="Pfam" id="PF05739">
    <property type="entry name" value="SNARE"/>
    <property type="match status" value="1"/>
</dbReference>
<keyword evidence="3 11" id="KW-0812">Transmembrane</keyword>
<evidence type="ECO:0000256" key="3">
    <source>
        <dbReference type="ARBA" id="ARBA00022692"/>
    </source>
</evidence>
<proteinExistence type="inferred from homology"/>
<dbReference type="InterPro" id="IPR000727">
    <property type="entry name" value="T_SNARE_dom"/>
</dbReference>